<sequence>MKKIASILNALGVGDALALEYDDAAAILIELPSSELAISMNDATAFKFELCEHHFTLINTGCGSIAVRTD</sequence>
<evidence type="ECO:0000313" key="1">
    <source>
        <dbReference type="EMBL" id="RYT43772.1"/>
    </source>
</evidence>
<organism evidence="1 2">
    <name type="scientific">Citrobacter amalonaticus</name>
    <dbReference type="NCBI Taxonomy" id="35703"/>
    <lineage>
        <taxon>Bacteria</taxon>
        <taxon>Pseudomonadati</taxon>
        <taxon>Pseudomonadota</taxon>
        <taxon>Gammaproteobacteria</taxon>
        <taxon>Enterobacterales</taxon>
        <taxon>Enterobacteriaceae</taxon>
        <taxon>Citrobacter</taxon>
    </lineage>
</organism>
<accession>A0ABY0HVL2</accession>
<protein>
    <submittedName>
        <fullName evidence="1">Uncharacterized protein</fullName>
    </submittedName>
</protein>
<name>A0ABY0HVL2_CITAM</name>
<gene>
    <name evidence="1" type="ORF">EAJ18_11905</name>
</gene>
<comment type="caution">
    <text evidence="1">The sequence shown here is derived from an EMBL/GenBank/DDBJ whole genome shotgun (WGS) entry which is preliminary data.</text>
</comment>
<dbReference type="Proteomes" id="UP000292985">
    <property type="component" value="Unassembled WGS sequence"/>
</dbReference>
<evidence type="ECO:0000313" key="2">
    <source>
        <dbReference type="Proteomes" id="UP000292985"/>
    </source>
</evidence>
<dbReference type="EMBL" id="RCYA01000004">
    <property type="protein sequence ID" value="RYT43772.1"/>
    <property type="molecule type" value="Genomic_DNA"/>
</dbReference>
<reference evidence="1 2" key="1">
    <citation type="journal article" date="2019" name="Science, e1252229">
        <title>Invertible promoters mediate bacterial phase variation, antibiotic resistance, and host adaptation in the gut.</title>
        <authorList>
            <person name="Jiang X."/>
            <person name="Hall A.B."/>
            <person name="Arthur T.D."/>
            <person name="Plichta D.R."/>
            <person name="Covington C.T."/>
            <person name="Poyet M."/>
            <person name="Crothers J."/>
            <person name="Moses P.L."/>
            <person name="Tolonen A.C."/>
            <person name="Vlamakis H."/>
            <person name="Alm E.J."/>
            <person name="Xavier R.J."/>
        </authorList>
    </citation>
    <scope>NUCLEOTIDE SEQUENCE [LARGE SCALE GENOMIC DNA]</scope>
    <source>
        <strain evidence="2">ca_0067</strain>
    </source>
</reference>
<keyword evidence="2" id="KW-1185">Reference proteome</keyword>
<proteinExistence type="predicted"/>